<evidence type="ECO:0000259" key="5">
    <source>
        <dbReference type="PROSITE" id="PS50893"/>
    </source>
</evidence>
<dbReference type="EMBL" id="BORR01000004">
    <property type="protein sequence ID" value="GIO36487.1"/>
    <property type="molecule type" value="Genomic_DNA"/>
</dbReference>
<dbReference type="RefSeq" id="WP_212938845.1">
    <property type="nucleotide sequence ID" value="NZ_BORR01000004.1"/>
</dbReference>
<reference evidence="6 7" key="1">
    <citation type="submission" date="2021-03" db="EMBL/GenBank/DDBJ databases">
        <title>Antimicrobial resistance genes in bacteria isolated from Japanese honey, and their potential for conferring macrolide and lincosamide resistance in the American foulbrood pathogen Paenibacillus larvae.</title>
        <authorList>
            <person name="Okamoto M."/>
            <person name="Kumagai M."/>
            <person name="Kanamori H."/>
            <person name="Takamatsu D."/>
        </authorList>
    </citation>
    <scope>NUCLEOTIDE SEQUENCE [LARGE SCALE GENOMIC DNA]</scope>
    <source>
        <strain evidence="6 7">J41TS12</strain>
    </source>
</reference>
<protein>
    <submittedName>
        <fullName evidence="6">Bacitracin ABC transporter ATP-binding protein</fullName>
    </submittedName>
</protein>
<feature type="domain" description="ABC transporter" evidence="5">
    <location>
        <begin position="6"/>
        <end position="234"/>
    </location>
</feature>
<evidence type="ECO:0000313" key="7">
    <source>
        <dbReference type="Proteomes" id="UP000681162"/>
    </source>
</evidence>
<dbReference type="Gene3D" id="3.40.50.300">
    <property type="entry name" value="P-loop containing nucleotide triphosphate hydrolases"/>
    <property type="match status" value="1"/>
</dbReference>
<name>A0A919XTN8_9BACL</name>
<dbReference type="PANTHER" id="PTHR43335:SF8">
    <property type="entry name" value="ABC TRANSPORTER, ATP-BINDING PROTEIN"/>
    <property type="match status" value="1"/>
</dbReference>
<dbReference type="Pfam" id="PF00005">
    <property type="entry name" value="ABC_tran"/>
    <property type="match status" value="1"/>
</dbReference>
<dbReference type="AlphaFoldDB" id="A0A919XTN8"/>
<dbReference type="PROSITE" id="PS00211">
    <property type="entry name" value="ABC_TRANSPORTER_1"/>
    <property type="match status" value="1"/>
</dbReference>
<comment type="caution">
    <text evidence="6">The sequence shown here is derived from an EMBL/GenBank/DDBJ whole genome shotgun (WGS) entry which is preliminary data.</text>
</comment>
<dbReference type="InterPro" id="IPR027417">
    <property type="entry name" value="P-loop_NTPase"/>
</dbReference>
<proteinExistence type="inferred from homology"/>
<dbReference type="GO" id="GO:0005524">
    <property type="term" value="F:ATP binding"/>
    <property type="evidence" value="ECO:0007669"/>
    <property type="project" value="UniProtKB-KW"/>
</dbReference>
<keyword evidence="7" id="KW-1185">Reference proteome</keyword>
<keyword evidence="2" id="KW-0813">Transport</keyword>
<dbReference type="SMART" id="SM00382">
    <property type="entry name" value="AAA"/>
    <property type="match status" value="1"/>
</dbReference>
<evidence type="ECO:0000256" key="2">
    <source>
        <dbReference type="ARBA" id="ARBA00022448"/>
    </source>
</evidence>
<dbReference type="InterPro" id="IPR003439">
    <property type="entry name" value="ABC_transporter-like_ATP-bd"/>
</dbReference>
<evidence type="ECO:0000256" key="1">
    <source>
        <dbReference type="ARBA" id="ARBA00005417"/>
    </source>
</evidence>
<dbReference type="Proteomes" id="UP000681162">
    <property type="component" value="Unassembled WGS sequence"/>
</dbReference>
<dbReference type="SUPFAM" id="SSF52540">
    <property type="entry name" value="P-loop containing nucleoside triphosphate hydrolases"/>
    <property type="match status" value="1"/>
</dbReference>
<dbReference type="PANTHER" id="PTHR43335">
    <property type="entry name" value="ABC TRANSPORTER, ATP-BINDING PROTEIN"/>
    <property type="match status" value="1"/>
</dbReference>
<dbReference type="InterPro" id="IPR003593">
    <property type="entry name" value="AAA+_ATPase"/>
</dbReference>
<dbReference type="GO" id="GO:0016887">
    <property type="term" value="F:ATP hydrolysis activity"/>
    <property type="evidence" value="ECO:0007669"/>
    <property type="project" value="InterPro"/>
</dbReference>
<evidence type="ECO:0000313" key="6">
    <source>
        <dbReference type="EMBL" id="GIO36487.1"/>
    </source>
</evidence>
<gene>
    <name evidence="6" type="ORF">J41TS12_13480</name>
</gene>
<accession>A0A919XTN8</accession>
<keyword evidence="3" id="KW-0547">Nucleotide-binding</keyword>
<dbReference type="PROSITE" id="PS50893">
    <property type="entry name" value="ABC_TRANSPORTER_2"/>
    <property type="match status" value="1"/>
</dbReference>
<dbReference type="InterPro" id="IPR017871">
    <property type="entry name" value="ABC_transporter-like_CS"/>
</dbReference>
<keyword evidence="4 6" id="KW-0067">ATP-binding</keyword>
<sequence>MNQAVLKTSQLTKIYQGVRVLHNVSVTLEAGKIYGLIGQNGAGKTTLMRLISGLAFPSGGSLELFGQQGEQALQAERKRVGCMIEYPGIVGHMSARENLRLHRLMKGIPNSEIEEELLKLVGLEDTEKKKAKNFSLGMKQRLGIAIALIGNPELLILDEPINGLDPLGVVEIRNLLKQLSEERMITILISSHNLPELYQTATDYLFIHQGQLREALTLAQLDERCRQHIRIECDQPDKLVSLLESELGAKNVQVLPDMTVKLYDYYDDREQVSRLMFDHGIRVMALSNEGDTLENYYISLIGGGKHD</sequence>
<organism evidence="6 7">
    <name type="scientific">Paenibacillus antibioticophila</name>
    <dbReference type="NCBI Taxonomy" id="1274374"/>
    <lineage>
        <taxon>Bacteria</taxon>
        <taxon>Bacillati</taxon>
        <taxon>Bacillota</taxon>
        <taxon>Bacilli</taxon>
        <taxon>Bacillales</taxon>
        <taxon>Paenibacillaceae</taxon>
        <taxon>Paenibacillus</taxon>
    </lineage>
</organism>
<evidence type="ECO:0000256" key="3">
    <source>
        <dbReference type="ARBA" id="ARBA00022741"/>
    </source>
</evidence>
<evidence type="ECO:0000256" key="4">
    <source>
        <dbReference type="ARBA" id="ARBA00022840"/>
    </source>
</evidence>
<comment type="similarity">
    <text evidence="1">Belongs to the ABC transporter superfamily.</text>
</comment>